<gene>
    <name evidence="1" type="ORF">LCGC14_1597470</name>
</gene>
<organism evidence="1">
    <name type="scientific">marine sediment metagenome</name>
    <dbReference type="NCBI Taxonomy" id="412755"/>
    <lineage>
        <taxon>unclassified sequences</taxon>
        <taxon>metagenomes</taxon>
        <taxon>ecological metagenomes</taxon>
    </lineage>
</organism>
<evidence type="ECO:0000313" key="1">
    <source>
        <dbReference type="EMBL" id="KKM25195.1"/>
    </source>
</evidence>
<accession>A0A0F9LCH8</accession>
<proteinExistence type="predicted"/>
<reference evidence="1" key="1">
    <citation type="journal article" date="2015" name="Nature">
        <title>Complex archaea that bridge the gap between prokaryotes and eukaryotes.</title>
        <authorList>
            <person name="Spang A."/>
            <person name="Saw J.H."/>
            <person name="Jorgensen S.L."/>
            <person name="Zaremba-Niedzwiedzka K."/>
            <person name="Martijn J."/>
            <person name="Lind A.E."/>
            <person name="van Eijk R."/>
            <person name="Schleper C."/>
            <person name="Guy L."/>
            <person name="Ettema T.J."/>
        </authorList>
    </citation>
    <scope>NUCLEOTIDE SEQUENCE</scope>
</reference>
<protein>
    <submittedName>
        <fullName evidence="1">Uncharacterized protein</fullName>
    </submittedName>
</protein>
<dbReference type="EMBL" id="LAZR01012767">
    <property type="protein sequence ID" value="KKM25195.1"/>
    <property type="molecule type" value="Genomic_DNA"/>
</dbReference>
<sequence>MPSLLDTPVPVNDFDFSEVSVNDKTPLITNNLGRAVTVAELVYLGGYFGDVIEQDGIANSADGRINIDSDRIIRTEQIEVTDTFTVGNTIWFVSGGAGAAGTLEDTNTGTDYAAGIITAEGGTGGAQTFVEFRPFAQRLDAADVSAQVIVNTAGIATNVTGISDNVTDIGTNDTDIATNVSGIADNVTDIATINAEPKTLVFPVTVDASGSIAVPGLVENDEIVAVSVICTVTQGSGTLILETGGDDDITDGIACDTDEAVDYAASINDAFSTLPASGAKVISVGGTAANTRGIMVITYIPA</sequence>
<name>A0A0F9LCH8_9ZZZZ</name>
<comment type="caution">
    <text evidence="1">The sequence shown here is derived from an EMBL/GenBank/DDBJ whole genome shotgun (WGS) entry which is preliminary data.</text>
</comment>
<dbReference type="AlphaFoldDB" id="A0A0F9LCH8"/>